<evidence type="ECO:0000259" key="1">
    <source>
        <dbReference type="Pfam" id="PF00535"/>
    </source>
</evidence>
<accession>A0ABW3GS16</accession>
<dbReference type="PANTHER" id="PTHR22916:SF3">
    <property type="entry name" value="UDP-GLCNAC:BETAGAL BETA-1,3-N-ACETYLGLUCOSAMINYLTRANSFERASE-LIKE PROTEIN 1"/>
    <property type="match status" value="1"/>
</dbReference>
<protein>
    <submittedName>
        <fullName evidence="2">Glycosyltransferase family 2 protein</fullName>
    </submittedName>
</protein>
<dbReference type="InterPro" id="IPR029044">
    <property type="entry name" value="Nucleotide-diphossugar_trans"/>
</dbReference>
<evidence type="ECO:0000313" key="2">
    <source>
        <dbReference type="EMBL" id="MFD0933325.1"/>
    </source>
</evidence>
<dbReference type="Pfam" id="PF00535">
    <property type="entry name" value="Glycos_transf_2"/>
    <property type="match status" value="1"/>
</dbReference>
<reference evidence="3" key="1">
    <citation type="journal article" date="2019" name="Int. J. Syst. Evol. Microbiol.">
        <title>The Global Catalogue of Microorganisms (GCM) 10K type strain sequencing project: providing services to taxonomists for standard genome sequencing and annotation.</title>
        <authorList>
            <consortium name="The Broad Institute Genomics Platform"/>
            <consortium name="The Broad Institute Genome Sequencing Center for Infectious Disease"/>
            <person name="Wu L."/>
            <person name="Ma J."/>
        </authorList>
    </citation>
    <scope>NUCLEOTIDE SEQUENCE [LARGE SCALE GENOMIC DNA]</scope>
    <source>
        <strain evidence="3">CCUG 56752</strain>
    </source>
</reference>
<name>A0ABW3GS16_9FLAO</name>
<dbReference type="PANTHER" id="PTHR22916">
    <property type="entry name" value="GLYCOSYLTRANSFERASE"/>
    <property type="match status" value="1"/>
</dbReference>
<dbReference type="SUPFAM" id="SSF53448">
    <property type="entry name" value="Nucleotide-diphospho-sugar transferases"/>
    <property type="match status" value="1"/>
</dbReference>
<sequence length="318" mass="36738">MDKLPLVSVVMITYNHEAYIEEAIRGVLIQNCDFQIEFIISNDKSTDRTAEVITKILQESKIPEDIIIKVYNHEINKGVSTNFSWALEQATGKYIALCEGDDYWTDSMKLQKQVGFLETNTDYVLCFTNCSTVDQNNAIKNLNFIGYTEDRTFEEKDLMFVAPTLTRVFRLNKKLVISENSIVAQDSLMLIEQMKLGKAKYLNFVSGNYRKHSGGVWSSLDIISIRESKFEIAYYGLKVSNEKSLFFRKSLIELAKLINQNEESFKSKFNKFLINHRIYISLSLKQTVLFKCYLLVVSIPFLSKLNKTRILMRLIKGI</sequence>
<dbReference type="Gene3D" id="3.90.550.10">
    <property type="entry name" value="Spore Coat Polysaccharide Biosynthesis Protein SpsA, Chain A"/>
    <property type="match status" value="1"/>
</dbReference>
<dbReference type="Proteomes" id="UP001597049">
    <property type="component" value="Unassembled WGS sequence"/>
</dbReference>
<comment type="caution">
    <text evidence="2">The sequence shown here is derived from an EMBL/GenBank/DDBJ whole genome shotgun (WGS) entry which is preliminary data.</text>
</comment>
<dbReference type="EMBL" id="JBHTIV010000022">
    <property type="protein sequence ID" value="MFD0933325.1"/>
    <property type="molecule type" value="Genomic_DNA"/>
</dbReference>
<dbReference type="InterPro" id="IPR001173">
    <property type="entry name" value="Glyco_trans_2-like"/>
</dbReference>
<feature type="domain" description="Glycosyltransferase 2-like" evidence="1">
    <location>
        <begin position="8"/>
        <end position="169"/>
    </location>
</feature>
<gene>
    <name evidence="2" type="ORF">ACFQ0R_12015</name>
</gene>
<dbReference type="RefSeq" id="WP_379658627.1">
    <property type="nucleotide sequence ID" value="NZ_JBHTIV010000022.1"/>
</dbReference>
<keyword evidence="3" id="KW-1185">Reference proteome</keyword>
<organism evidence="2 3">
    <name type="scientific">Psychroflexus salinarum</name>
    <dbReference type="NCBI Taxonomy" id="546024"/>
    <lineage>
        <taxon>Bacteria</taxon>
        <taxon>Pseudomonadati</taxon>
        <taxon>Bacteroidota</taxon>
        <taxon>Flavobacteriia</taxon>
        <taxon>Flavobacteriales</taxon>
        <taxon>Flavobacteriaceae</taxon>
        <taxon>Psychroflexus</taxon>
    </lineage>
</organism>
<evidence type="ECO:0000313" key="3">
    <source>
        <dbReference type="Proteomes" id="UP001597049"/>
    </source>
</evidence>
<proteinExistence type="predicted"/>